<proteinExistence type="predicted"/>
<evidence type="ECO:0000313" key="2">
    <source>
        <dbReference type="EMBL" id="MFC5428895.1"/>
    </source>
</evidence>
<dbReference type="Proteomes" id="UP001596103">
    <property type="component" value="Unassembled WGS sequence"/>
</dbReference>
<keyword evidence="1" id="KW-1133">Transmembrane helix</keyword>
<dbReference type="EMBL" id="JBHSMP010000011">
    <property type="protein sequence ID" value="MFC5428895.1"/>
    <property type="molecule type" value="Genomic_DNA"/>
</dbReference>
<organism evidence="2 3">
    <name type="scientific">Paraburkholderia denitrificans</name>
    <dbReference type="NCBI Taxonomy" id="694025"/>
    <lineage>
        <taxon>Bacteria</taxon>
        <taxon>Pseudomonadati</taxon>
        <taxon>Pseudomonadota</taxon>
        <taxon>Betaproteobacteria</taxon>
        <taxon>Burkholderiales</taxon>
        <taxon>Burkholderiaceae</taxon>
        <taxon>Paraburkholderia</taxon>
    </lineage>
</organism>
<feature type="transmembrane region" description="Helical" evidence="1">
    <location>
        <begin position="12"/>
        <end position="37"/>
    </location>
</feature>
<evidence type="ECO:0008006" key="4">
    <source>
        <dbReference type="Google" id="ProtNLM"/>
    </source>
</evidence>
<keyword evidence="1" id="KW-0472">Membrane</keyword>
<reference evidence="3" key="1">
    <citation type="journal article" date="2019" name="Int. J. Syst. Evol. Microbiol.">
        <title>The Global Catalogue of Microorganisms (GCM) 10K type strain sequencing project: providing services to taxonomists for standard genome sequencing and annotation.</title>
        <authorList>
            <consortium name="The Broad Institute Genomics Platform"/>
            <consortium name="The Broad Institute Genome Sequencing Center for Infectious Disease"/>
            <person name="Wu L."/>
            <person name="Ma J."/>
        </authorList>
    </citation>
    <scope>NUCLEOTIDE SEQUENCE [LARGE SCALE GENOMIC DNA]</scope>
    <source>
        <strain evidence="3">CCUG 56042</strain>
    </source>
</reference>
<protein>
    <recommendedName>
        <fullName evidence="4">DUF3592 domain-containing protein</fullName>
    </recommendedName>
</protein>
<dbReference type="RefSeq" id="WP_377710883.1">
    <property type="nucleotide sequence ID" value="NZ_JBHSMP010000011.1"/>
</dbReference>
<keyword evidence="1" id="KW-0812">Transmembrane</keyword>
<comment type="caution">
    <text evidence="2">The sequence shown here is derived from an EMBL/GenBank/DDBJ whole genome shotgun (WGS) entry which is preliminary data.</text>
</comment>
<accession>A0ABW0J771</accession>
<gene>
    <name evidence="2" type="ORF">ACFPTO_08805</name>
</gene>
<evidence type="ECO:0000313" key="3">
    <source>
        <dbReference type="Proteomes" id="UP001596103"/>
    </source>
</evidence>
<name>A0ABW0J771_9BURK</name>
<sequence length="122" mass="13640">MGQIKSIGIRSFLRLYVIPALFLPAVLGIGVGVYLYITNHYKNEFSDRTLYSATVNIERVEFRPAKGRGVLMSPDVIFHVKGQVVEYDNVQFHAAPGDPIKIHYMVGASGKVYIQDINPAEQ</sequence>
<keyword evidence="3" id="KW-1185">Reference proteome</keyword>
<evidence type="ECO:0000256" key="1">
    <source>
        <dbReference type="SAM" id="Phobius"/>
    </source>
</evidence>